<evidence type="ECO:0000256" key="2">
    <source>
        <dbReference type="ARBA" id="ARBA00009399"/>
    </source>
</evidence>
<dbReference type="GO" id="GO:0005886">
    <property type="term" value="C:plasma membrane"/>
    <property type="evidence" value="ECO:0007669"/>
    <property type="project" value="TreeGrafter"/>
</dbReference>
<dbReference type="InterPro" id="IPR007267">
    <property type="entry name" value="GtrA_DPMS_TM"/>
</dbReference>
<evidence type="ECO:0000313" key="9">
    <source>
        <dbReference type="Proteomes" id="UP000318717"/>
    </source>
</evidence>
<protein>
    <recommendedName>
        <fullName evidence="7">GtrA/DPMS transmembrane domain-containing protein</fullName>
    </recommendedName>
</protein>
<feature type="domain" description="GtrA/DPMS transmembrane" evidence="7">
    <location>
        <begin position="8"/>
        <end position="125"/>
    </location>
</feature>
<dbReference type="AlphaFoldDB" id="A0A4Y3HUV0"/>
<evidence type="ECO:0000313" key="8">
    <source>
        <dbReference type="EMBL" id="GEA50064.1"/>
    </source>
</evidence>
<dbReference type="GO" id="GO:0000271">
    <property type="term" value="P:polysaccharide biosynthetic process"/>
    <property type="evidence" value="ECO:0007669"/>
    <property type="project" value="InterPro"/>
</dbReference>
<keyword evidence="9" id="KW-1185">Reference proteome</keyword>
<proteinExistence type="inferred from homology"/>
<feature type="transmembrane region" description="Helical" evidence="6">
    <location>
        <begin position="72"/>
        <end position="93"/>
    </location>
</feature>
<feature type="transmembrane region" description="Helical" evidence="6">
    <location>
        <begin position="36"/>
        <end position="52"/>
    </location>
</feature>
<keyword evidence="5 6" id="KW-0472">Membrane</keyword>
<gene>
    <name evidence="8" type="ORF">VIN01S_08680</name>
</gene>
<evidence type="ECO:0000256" key="4">
    <source>
        <dbReference type="ARBA" id="ARBA00022989"/>
    </source>
</evidence>
<dbReference type="InterPro" id="IPR051401">
    <property type="entry name" value="GtrA_CellWall_Glycosyl"/>
</dbReference>
<dbReference type="PANTHER" id="PTHR38459">
    <property type="entry name" value="PROPHAGE BACTOPRENOL-LINKED GLUCOSE TRANSLOCASE HOMOLOG"/>
    <property type="match status" value="1"/>
</dbReference>
<evidence type="ECO:0000256" key="1">
    <source>
        <dbReference type="ARBA" id="ARBA00004141"/>
    </source>
</evidence>
<reference evidence="8 9" key="1">
    <citation type="submission" date="2019-06" db="EMBL/GenBank/DDBJ databases">
        <title>Whole genome shotgun sequence of Vibrio inusitatus NBRC 102082.</title>
        <authorList>
            <person name="Hosoyama A."/>
            <person name="Uohara A."/>
            <person name="Ohji S."/>
            <person name="Ichikawa N."/>
        </authorList>
    </citation>
    <scope>NUCLEOTIDE SEQUENCE [LARGE SCALE GENOMIC DNA]</scope>
    <source>
        <strain evidence="8 9">NBRC 102082</strain>
    </source>
</reference>
<comment type="subcellular location">
    <subcellularLocation>
        <location evidence="1">Membrane</location>
        <topology evidence="1">Multi-pass membrane protein</topology>
    </subcellularLocation>
</comment>
<sequence>MRNGRFWRFAKVGAVGFVIDVLVFSILVYGFGFPTMLSRVLSFIVAATTTWLGNRLYTFKSTSARFGQWKRFFLAACISMLPNLILFKGILLFLGESPFTHIIAFVCGVAAGLVSNYLLSARWVFR</sequence>
<evidence type="ECO:0000259" key="7">
    <source>
        <dbReference type="Pfam" id="PF04138"/>
    </source>
</evidence>
<dbReference type="PANTHER" id="PTHR38459:SF1">
    <property type="entry name" value="PROPHAGE BACTOPRENOL-LINKED GLUCOSE TRANSLOCASE HOMOLOG"/>
    <property type="match status" value="1"/>
</dbReference>
<dbReference type="Pfam" id="PF04138">
    <property type="entry name" value="GtrA_DPMS_TM"/>
    <property type="match status" value="1"/>
</dbReference>
<organism evidence="8 9">
    <name type="scientific">Vibrio inusitatus NBRC 102082</name>
    <dbReference type="NCBI Taxonomy" id="1219070"/>
    <lineage>
        <taxon>Bacteria</taxon>
        <taxon>Pseudomonadati</taxon>
        <taxon>Pseudomonadota</taxon>
        <taxon>Gammaproteobacteria</taxon>
        <taxon>Vibrionales</taxon>
        <taxon>Vibrionaceae</taxon>
        <taxon>Vibrio</taxon>
    </lineage>
</organism>
<evidence type="ECO:0000256" key="6">
    <source>
        <dbReference type="SAM" id="Phobius"/>
    </source>
</evidence>
<dbReference type="OrthoDB" id="9811884at2"/>
<comment type="similarity">
    <text evidence="2">Belongs to the GtrA family.</text>
</comment>
<evidence type="ECO:0000256" key="5">
    <source>
        <dbReference type="ARBA" id="ARBA00023136"/>
    </source>
</evidence>
<evidence type="ECO:0000256" key="3">
    <source>
        <dbReference type="ARBA" id="ARBA00022692"/>
    </source>
</evidence>
<dbReference type="EMBL" id="BJLF01000003">
    <property type="protein sequence ID" value="GEA50064.1"/>
    <property type="molecule type" value="Genomic_DNA"/>
</dbReference>
<keyword evidence="4 6" id="KW-1133">Transmembrane helix</keyword>
<dbReference type="Proteomes" id="UP000318717">
    <property type="component" value="Unassembled WGS sequence"/>
</dbReference>
<feature type="transmembrane region" description="Helical" evidence="6">
    <location>
        <begin position="12"/>
        <end position="30"/>
    </location>
</feature>
<comment type="caution">
    <text evidence="8">The sequence shown here is derived from an EMBL/GenBank/DDBJ whole genome shotgun (WGS) entry which is preliminary data.</text>
</comment>
<accession>A0A4Y3HUV0</accession>
<keyword evidence="3 6" id="KW-0812">Transmembrane</keyword>
<dbReference type="RefSeq" id="WP_141344439.1">
    <property type="nucleotide sequence ID" value="NZ_BJLF01000003.1"/>
</dbReference>
<feature type="transmembrane region" description="Helical" evidence="6">
    <location>
        <begin position="99"/>
        <end position="119"/>
    </location>
</feature>
<name>A0A4Y3HUV0_9VIBR</name>